<feature type="compositionally biased region" description="Acidic residues" evidence="1">
    <location>
        <begin position="362"/>
        <end position="377"/>
    </location>
</feature>
<sequence>MKDTQSKRMNGESRLALRESIKQANDGRMPVTLLSGFLGAGKTTLLEHILNSKDHGLKCGVIVNDMSSLNIDAQTVSNHKLTQSDEKLVQMQNGCICCTLREDLLEEVANIAASGDLDYLLIESTGISEPMQVAETFTYEFAEHVADASDTLPQGRMAEILKAGGLPKIARLDTCVTVVDAVNVLNDFQTTDFITDRPREAGNGEVDPQDERNVTDLLVDQLEFADVILVNKTDIADKKTVGKVLSLIKTLNPRAKVISTVRCQVDLEDILNTGRFSFEEAVTGAGWLQSLQESMPRITANGSTKNIPKPETEEYGISNFVYRRRRPFHPERLWKIIGDKFVVIQNEYEGLNKDESEGSDVSMDESEDSGDESEDAEAQPQLDPAARLAAKRADPALAPVMRSKGFCWLATRNTLWGEWSQAGVMFTLSGGQNWFISQPEGTWADGNLEVVKAIRQDFAGEWGDRRQEIVFIGGGEAAMNQVKVEKLLDTALLNDKEWVQWQKIMKSKRLNEEEKEEKLLDLFKDGFEDWIDPLNPPEAIMEPESSHHGHSHASSERH</sequence>
<evidence type="ECO:0000313" key="4">
    <source>
        <dbReference type="Proteomes" id="UP000602905"/>
    </source>
</evidence>
<dbReference type="SUPFAM" id="SSF52540">
    <property type="entry name" value="P-loop containing nucleoside triphosphate hydrolases"/>
    <property type="match status" value="1"/>
</dbReference>
<evidence type="ECO:0000256" key="1">
    <source>
        <dbReference type="SAM" id="MobiDB-lite"/>
    </source>
</evidence>
<dbReference type="Gene3D" id="3.40.50.300">
    <property type="entry name" value="P-loop containing nucleotide triphosphate hydrolases"/>
    <property type="match status" value="1"/>
</dbReference>
<dbReference type="Proteomes" id="UP000602905">
    <property type="component" value="Unassembled WGS sequence"/>
</dbReference>
<feature type="region of interest" description="Disordered" evidence="1">
    <location>
        <begin position="534"/>
        <end position="558"/>
    </location>
</feature>
<dbReference type="OrthoDB" id="272672at2759"/>
<accession>A0A8H7HRJ3</accession>
<dbReference type="InterPro" id="IPR003495">
    <property type="entry name" value="CobW/HypB/UreG_nucleotide-bd"/>
</dbReference>
<dbReference type="SUPFAM" id="SSF90002">
    <property type="entry name" value="Hypothetical protein YjiA, C-terminal domain"/>
    <property type="match status" value="1"/>
</dbReference>
<dbReference type="PANTHER" id="PTHR43603:SF1">
    <property type="entry name" value="ZINC-REGULATED GTPASE METALLOPROTEIN ACTIVATOR 1"/>
    <property type="match status" value="1"/>
</dbReference>
<dbReference type="CDD" id="cd03112">
    <property type="entry name" value="CobW-like"/>
    <property type="match status" value="1"/>
</dbReference>
<dbReference type="EMBL" id="JACYCD010000054">
    <property type="protein sequence ID" value="KAF8704614.1"/>
    <property type="molecule type" value="Genomic_DNA"/>
</dbReference>
<feature type="non-terminal residue" evidence="3">
    <location>
        <position position="1"/>
    </location>
</feature>
<dbReference type="SMART" id="SM00833">
    <property type="entry name" value="CobW_C"/>
    <property type="match status" value="1"/>
</dbReference>
<dbReference type="AlphaFoldDB" id="A0A8H7HRJ3"/>
<protein>
    <submittedName>
        <fullName evidence="3">Cobalamin synthesis protein cobW C-terminal domain</fullName>
    </submittedName>
</protein>
<evidence type="ECO:0000259" key="2">
    <source>
        <dbReference type="SMART" id="SM00833"/>
    </source>
</evidence>
<evidence type="ECO:0000313" key="3">
    <source>
        <dbReference type="EMBL" id="KAF8704614.1"/>
    </source>
</evidence>
<dbReference type="InterPro" id="IPR027417">
    <property type="entry name" value="P-loop_NTPase"/>
</dbReference>
<dbReference type="PANTHER" id="PTHR43603">
    <property type="entry name" value="COBW DOMAIN-CONTAINING PROTEIN DDB_G0274527"/>
    <property type="match status" value="1"/>
</dbReference>
<organism evidence="3 4">
    <name type="scientific">Rhizoctonia solani</name>
    <dbReference type="NCBI Taxonomy" id="456999"/>
    <lineage>
        <taxon>Eukaryota</taxon>
        <taxon>Fungi</taxon>
        <taxon>Dikarya</taxon>
        <taxon>Basidiomycota</taxon>
        <taxon>Agaricomycotina</taxon>
        <taxon>Agaricomycetes</taxon>
        <taxon>Cantharellales</taxon>
        <taxon>Ceratobasidiaceae</taxon>
        <taxon>Rhizoctonia</taxon>
    </lineage>
</organism>
<proteinExistence type="predicted"/>
<feature type="domain" description="CobW C-terminal" evidence="2">
    <location>
        <begin position="317"/>
        <end position="492"/>
    </location>
</feature>
<dbReference type="Pfam" id="PF02492">
    <property type="entry name" value="cobW"/>
    <property type="match status" value="2"/>
</dbReference>
<dbReference type="InterPro" id="IPR011629">
    <property type="entry name" value="CobW-like_C"/>
</dbReference>
<dbReference type="Pfam" id="PF07683">
    <property type="entry name" value="CobW_C"/>
    <property type="match status" value="1"/>
</dbReference>
<name>A0A8H7HRJ3_9AGAM</name>
<comment type="caution">
    <text evidence="3">The sequence shown here is derived from an EMBL/GenBank/DDBJ whole genome shotgun (WGS) entry which is preliminary data.</text>
</comment>
<reference evidence="3" key="1">
    <citation type="submission" date="2020-09" db="EMBL/GenBank/DDBJ databases">
        <title>Comparative genome analyses of four rice-infecting Rhizoctonia solani isolates reveal extensive enrichment of homogalacturonan modification genes.</title>
        <authorList>
            <person name="Lee D.-Y."/>
            <person name="Jeon J."/>
            <person name="Kim K.-T."/>
            <person name="Cheong K."/>
            <person name="Song H."/>
            <person name="Choi G."/>
            <person name="Ko J."/>
            <person name="Opiyo S.O."/>
            <person name="Zuo S."/>
            <person name="Madhav S."/>
            <person name="Lee Y.-H."/>
            <person name="Wang G.-L."/>
        </authorList>
    </citation>
    <scope>NUCLEOTIDE SEQUENCE</scope>
    <source>
        <strain evidence="3">AG1-IA WGL</strain>
    </source>
</reference>
<feature type="region of interest" description="Disordered" evidence="1">
    <location>
        <begin position="352"/>
        <end position="383"/>
    </location>
</feature>
<gene>
    <name evidence="3" type="ORF">RHS03_05815</name>
</gene>
<dbReference type="InterPro" id="IPR051927">
    <property type="entry name" value="Zn_Chap_cDPG_Synth"/>
</dbReference>